<evidence type="ECO:0000256" key="9">
    <source>
        <dbReference type="HAMAP-Rule" id="MF_00123"/>
    </source>
</evidence>
<name>A0A318UCI8_9SPHI</name>
<dbReference type="GO" id="GO:0005524">
    <property type="term" value="F:ATP binding"/>
    <property type="evidence" value="ECO:0007669"/>
    <property type="project" value="UniProtKB-UniRule"/>
</dbReference>
<proteinExistence type="inferred from homology"/>
<dbReference type="FunFam" id="1.10.730.10:FF:000006">
    <property type="entry name" value="Arginyl-tRNA synthetase 2, mitochondrial"/>
    <property type="match status" value="1"/>
</dbReference>
<feature type="short sequence motif" description="'HIGH' region" evidence="9">
    <location>
        <begin position="123"/>
        <end position="133"/>
    </location>
</feature>
<comment type="similarity">
    <text evidence="1 9 10">Belongs to the class-I aminoacyl-tRNA synthetase family.</text>
</comment>
<evidence type="ECO:0000256" key="4">
    <source>
        <dbReference type="ARBA" id="ARBA00022741"/>
    </source>
</evidence>
<evidence type="ECO:0000313" key="14">
    <source>
        <dbReference type="Proteomes" id="UP000248198"/>
    </source>
</evidence>
<dbReference type="HAMAP" id="MF_00123">
    <property type="entry name" value="Arg_tRNA_synth"/>
    <property type="match status" value="1"/>
</dbReference>
<comment type="subunit">
    <text evidence="9">Monomer.</text>
</comment>
<comment type="caution">
    <text evidence="13">The sequence shown here is derived from an EMBL/GenBank/DDBJ whole genome shotgun (WGS) entry which is preliminary data.</text>
</comment>
<dbReference type="InterPro" id="IPR001278">
    <property type="entry name" value="Arg-tRNA-ligase"/>
</dbReference>
<dbReference type="GO" id="GO:0006420">
    <property type="term" value="P:arginyl-tRNA aminoacylation"/>
    <property type="evidence" value="ECO:0007669"/>
    <property type="project" value="UniProtKB-UniRule"/>
</dbReference>
<evidence type="ECO:0000313" key="13">
    <source>
        <dbReference type="EMBL" id="PYF72962.1"/>
    </source>
</evidence>
<sequence>MNIEQNISAALIQAVKQLYDQDLPENQVSLQDTRAEFEGQITIVVFPVVRFSKKSPEATAADLGTYLQEHVAQVTGFNVVKGFLNLSIADSYWLNLLNSTLLDASFGTFKPNGQKVMVEYSSPNTNKPLHLGHVRNNLLGYSIAELLKANGYEVFKVNLVNDRGIHICKSMLAWQKWGNGETPESSGLKGDHLVGKYYVIFDKEYKKEIDALKQAGQTEEEAKKNAPLIKEAQQMLLAWESGDNTVVELWKKMNGWVYDGFAVSYKNLGVDFDKYYYESDTYLLGKDNIEEGLSKGVFFKKPDGSVWIDLTADGLDQKLVLRADGTSVYITQDIGTAQLKYDDFKMDQSIYVVGNEQDYHFKVLFLILQKLGKTWAKGLYHLSYGMVDLPSGKMKSREGTVVDADDLVAEMVETAKQKTEALGKVDGFSEEEKEALFYNIGMGALKYFLLKVEPKKRLLFDPAESIDFQGNTGPFIQYTHARIRSLLNKAAYASAPVKENTALSATELEMIILLSKYPSELASAAKGYTPATLANYLYEVAKMFNKFYHEVPPIIKEEDAGLKQQRLNLSSVTAGILKSGMRILGITVPERM</sequence>
<dbReference type="Pfam" id="PF05746">
    <property type="entry name" value="DALR_1"/>
    <property type="match status" value="1"/>
</dbReference>
<evidence type="ECO:0000256" key="2">
    <source>
        <dbReference type="ARBA" id="ARBA00022490"/>
    </source>
</evidence>
<dbReference type="Gene3D" id="1.10.730.10">
    <property type="entry name" value="Isoleucyl-tRNA Synthetase, Domain 1"/>
    <property type="match status" value="1"/>
</dbReference>
<dbReference type="GO" id="GO:0005737">
    <property type="term" value="C:cytoplasm"/>
    <property type="evidence" value="ECO:0007669"/>
    <property type="project" value="UniProtKB-SubCell"/>
</dbReference>
<reference evidence="13 14" key="1">
    <citation type="submission" date="2018-06" db="EMBL/GenBank/DDBJ databases">
        <title>Genomic Encyclopedia of Archaeal and Bacterial Type Strains, Phase II (KMG-II): from individual species to whole genera.</title>
        <authorList>
            <person name="Goeker M."/>
        </authorList>
    </citation>
    <scope>NUCLEOTIDE SEQUENCE [LARGE SCALE GENOMIC DNA]</scope>
    <source>
        <strain evidence="13 14">DSM 27372</strain>
    </source>
</reference>
<organism evidence="13 14">
    <name type="scientific">Pedobacter nutrimenti</name>
    <dbReference type="NCBI Taxonomy" id="1241337"/>
    <lineage>
        <taxon>Bacteria</taxon>
        <taxon>Pseudomonadati</taxon>
        <taxon>Bacteroidota</taxon>
        <taxon>Sphingobacteriia</taxon>
        <taxon>Sphingobacteriales</taxon>
        <taxon>Sphingobacteriaceae</taxon>
        <taxon>Pedobacter</taxon>
    </lineage>
</organism>
<evidence type="ECO:0000256" key="5">
    <source>
        <dbReference type="ARBA" id="ARBA00022840"/>
    </source>
</evidence>
<keyword evidence="2 9" id="KW-0963">Cytoplasm</keyword>
<keyword evidence="7 9" id="KW-0030">Aminoacyl-tRNA synthetase</keyword>
<keyword evidence="3 9" id="KW-0436">Ligase</keyword>
<dbReference type="PRINTS" id="PR01038">
    <property type="entry name" value="TRNASYNTHARG"/>
</dbReference>
<keyword evidence="14" id="KW-1185">Reference proteome</keyword>
<gene>
    <name evidence="9" type="primary">argS</name>
    <name evidence="13" type="ORF">B0O44_105337</name>
</gene>
<dbReference type="Gene3D" id="3.40.50.620">
    <property type="entry name" value="HUPs"/>
    <property type="match status" value="1"/>
</dbReference>
<dbReference type="Proteomes" id="UP000248198">
    <property type="component" value="Unassembled WGS sequence"/>
</dbReference>
<dbReference type="SUPFAM" id="SSF52374">
    <property type="entry name" value="Nucleotidylyl transferase"/>
    <property type="match status" value="1"/>
</dbReference>
<dbReference type="Pfam" id="PF00750">
    <property type="entry name" value="tRNA-synt_1d"/>
    <property type="match status" value="1"/>
</dbReference>
<dbReference type="SMART" id="SM01016">
    <property type="entry name" value="Arg_tRNA_synt_N"/>
    <property type="match status" value="1"/>
</dbReference>
<dbReference type="InterPro" id="IPR008909">
    <property type="entry name" value="DALR_anticod-bd"/>
</dbReference>
<evidence type="ECO:0000256" key="7">
    <source>
        <dbReference type="ARBA" id="ARBA00023146"/>
    </source>
</evidence>
<dbReference type="PANTHER" id="PTHR11956:SF5">
    <property type="entry name" value="ARGININE--TRNA LIGASE, CYTOPLASMIC"/>
    <property type="match status" value="1"/>
</dbReference>
<feature type="domain" description="Arginyl tRNA synthetase N-terminal" evidence="12">
    <location>
        <begin position="1"/>
        <end position="88"/>
    </location>
</feature>
<dbReference type="SUPFAM" id="SSF55190">
    <property type="entry name" value="Arginyl-tRNA synthetase (ArgRS), N-terminal 'additional' domain"/>
    <property type="match status" value="1"/>
</dbReference>
<keyword evidence="4 9" id="KW-0547">Nucleotide-binding</keyword>
<dbReference type="OrthoDB" id="9805987at2"/>
<evidence type="ECO:0000256" key="1">
    <source>
        <dbReference type="ARBA" id="ARBA00005594"/>
    </source>
</evidence>
<dbReference type="SMART" id="SM00836">
    <property type="entry name" value="DALR_1"/>
    <property type="match status" value="1"/>
</dbReference>
<dbReference type="Gene3D" id="3.30.1360.70">
    <property type="entry name" value="Arginyl tRNA synthetase N-terminal domain"/>
    <property type="match status" value="1"/>
</dbReference>
<evidence type="ECO:0000256" key="8">
    <source>
        <dbReference type="ARBA" id="ARBA00049339"/>
    </source>
</evidence>
<dbReference type="InterPro" id="IPR009080">
    <property type="entry name" value="tRNAsynth_Ia_anticodon-bd"/>
</dbReference>
<dbReference type="FunFam" id="3.40.50.620:FF:000125">
    <property type="entry name" value="Arginine--tRNA ligase"/>
    <property type="match status" value="1"/>
</dbReference>
<dbReference type="SUPFAM" id="SSF47323">
    <property type="entry name" value="Anticodon-binding domain of a subclass of class I aminoacyl-tRNA synthetases"/>
    <property type="match status" value="1"/>
</dbReference>
<dbReference type="EC" id="6.1.1.19" evidence="9"/>
<dbReference type="GO" id="GO:0004814">
    <property type="term" value="F:arginine-tRNA ligase activity"/>
    <property type="evidence" value="ECO:0007669"/>
    <property type="project" value="UniProtKB-UniRule"/>
</dbReference>
<keyword evidence="5 9" id="KW-0067">ATP-binding</keyword>
<evidence type="ECO:0000256" key="6">
    <source>
        <dbReference type="ARBA" id="ARBA00022917"/>
    </source>
</evidence>
<evidence type="ECO:0000259" key="12">
    <source>
        <dbReference type="SMART" id="SM01016"/>
    </source>
</evidence>
<dbReference type="InterPro" id="IPR005148">
    <property type="entry name" value="Arg-tRNA-synth_N"/>
</dbReference>
<comment type="catalytic activity">
    <reaction evidence="8 9">
        <text>tRNA(Arg) + L-arginine + ATP = L-arginyl-tRNA(Arg) + AMP + diphosphate</text>
        <dbReference type="Rhea" id="RHEA:20301"/>
        <dbReference type="Rhea" id="RHEA-COMP:9658"/>
        <dbReference type="Rhea" id="RHEA-COMP:9673"/>
        <dbReference type="ChEBI" id="CHEBI:30616"/>
        <dbReference type="ChEBI" id="CHEBI:32682"/>
        <dbReference type="ChEBI" id="CHEBI:33019"/>
        <dbReference type="ChEBI" id="CHEBI:78442"/>
        <dbReference type="ChEBI" id="CHEBI:78513"/>
        <dbReference type="ChEBI" id="CHEBI:456215"/>
        <dbReference type="EC" id="6.1.1.19"/>
    </reaction>
</comment>
<dbReference type="InterPro" id="IPR035684">
    <property type="entry name" value="ArgRS_core"/>
</dbReference>
<protein>
    <recommendedName>
        <fullName evidence="9">Arginine--tRNA ligase</fullName>
        <ecNumber evidence="9">6.1.1.19</ecNumber>
    </recommendedName>
    <alternativeName>
        <fullName evidence="9">Arginyl-tRNA synthetase</fullName>
        <shortName evidence="9">ArgRS</shortName>
    </alternativeName>
</protein>
<dbReference type="EMBL" id="QKLU01000005">
    <property type="protein sequence ID" value="PYF72962.1"/>
    <property type="molecule type" value="Genomic_DNA"/>
</dbReference>
<dbReference type="PANTHER" id="PTHR11956">
    <property type="entry name" value="ARGINYL-TRNA SYNTHETASE"/>
    <property type="match status" value="1"/>
</dbReference>
<dbReference type="InterPro" id="IPR014729">
    <property type="entry name" value="Rossmann-like_a/b/a_fold"/>
</dbReference>
<dbReference type="AlphaFoldDB" id="A0A318UCI8"/>
<feature type="domain" description="DALR anticodon binding" evidence="11">
    <location>
        <begin position="476"/>
        <end position="592"/>
    </location>
</feature>
<accession>A0A318UCI8</accession>
<evidence type="ECO:0000256" key="10">
    <source>
        <dbReference type="RuleBase" id="RU363038"/>
    </source>
</evidence>
<evidence type="ECO:0000259" key="11">
    <source>
        <dbReference type="SMART" id="SM00836"/>
    </source>
</evidence>
<keyword evidence="6 9" id="KW-0648">Protein biosynthesis</keyword>
<dbReference type="NCBIfam" id="TIGR00456">
    <property type="entry name" value="argS"/>
    <property type="match status" value="1"/>
</dbReference>
<dbReference type="PROSITE" id="PS00178">
    <property type="entry name" value="AA_TRNA_LIGASE_I"/>
    <property type="match status" value="1"/>
</dbReference>
<dbReference type="RefSeq" id="WP_110832885.1">
    <property type="nucleotide sequence ID" value="NZ_QKLU01000005.1"/>
</dbReference>
<comment type="subcellular location">
    <subcellularLocation>
        <location evidence="9">Cytoplasm</location>
    </subcellularLocation>
</comment>
<dbReference type="InterPro" id="IPR036695">
    <property type="entry name" value="Arg-tRNA-synth_N_sf"/>
</dbReference>
<dbReference type="InterPro" id="IPR001412">
    <property type="entry name" value="aa-tRNA-synth_I_CS"/>
</dbReference>
<evidence type="ECO:0000256" key="3">
    <source>
        <dbReference type="ARBA" id="ARBA00022598"/>
    </source>
</evidence>